<feature type="domain" description="Endonuclease/exonuclease/phosphatase" evidence="1">
    <location>
        <begin position="6"/>
        <end position="245"/>
    </location>
</feature>
<dbReference type="Pfam" id="PF03372">
    <property type="entry name" value="Exo_endo_phos"/>
    <property type="match status" value="1"/>
</dbReference>
<dbReference type="InterPro" id="IPR036691">
    <property type="entry name" value="Endo/exonu/phosph_ase_sf"/>
</dbReference>
<protein>
    <submittedName>
        <fullName evidence="2">Exodeoxyribonuclease III</fullName>
        <ecNumber evidence="2">3.1.11.2</ecNumber>
    </submittedName>
</protein>
<organism evidence="2">
    <name type="scientific">hydrothermal vent metagenome</name>
    <dbReference type="NCBI Taxonomy" id="652676"/>
    <lineage>
        <taxon>unclassified sequences</taxon>
        <taxon>metagenomes</taxon>
        <taxon>ecological metagenomes</taxon>
    </lineage>
</organism>
<dbReference type="PANTHER" id="PTHR14859:SF15">
    <property type="entry name" value="ENDONUCLEASE_EXONUCLEASE_PHOSPHATASE DOMAIN-CONTAINING PROTEIN"/>
    <property type="match status" value="1"/>
</dbReference>
<dbReference type="AlphaFoldDB" id="A0A3B0V365"/>
<dbReference type="SUPFAM" id="SSF56219">
    <property type="entry name" value="DNase I-like"/>
    <property type="match status" value="1"/>
</dbReference>
<reference evidence="2" key="1">
    <citation type="submission" date="2018-06" db="EMBL/GenBank/DDBJ databases">
        <authorList>
            <person name="Zhirakovskaya E."/>
        </authorList>
    </citation>
    <scope>NUCLEOTIDE SEQUENCE</scope>
</reference>
<gene>
    <name evidence="2" type="ORF">MNBD_CHLOROFLEXI01-2814</name>
</gene>
<name>A0A3B0V365_9ZZZZ</name>
<accession>A0A3B0V365</accession>
<dbReference type="InterPro" id="IPR051916">
    <property type="entry name" value="GPI-anchor_lipid_remodeler"/>
</dbReference>
<evidence type="ECO:0000259" key="1">
    <source>
        <dbReference type="Pfam" id="PF03372"/>
    </source>
</evidence>
<dbReference type="PANTHER" id="PTHR14859">
    <property type="entry name" value="CALCOFLUOR WHITE HYPERSENSITIVE PROTEIN PRECURSOR"/>
    <property type="match status" value="1"/>
</dbReference>
<dbReference type="GO" id="GO:0016020">
    <property type="term" value="C:membrane"/>
    <property type="evidence" value="ECO:0007669"/>
    <property type="project" value="GOC"/>
</dbReference>
<keyword evidence="2" id="KW-0378">Hydrolase</keyword>
<dbReference type="EC" id="3.1.11.2" evidence="2"/>
<dbReference type="GO" id="GO:0006506">
    <property type="term" value="P:GPI anchor biosynthetic process"/>
    <property type="evidence" value="ECO:0007669"/>
    <property type="project" value="TreeGrafter"/>
</dbReference>
<sequence length="254" mass="29404">MILKLMTYNILNGGEGREQSILEVIQSVQPDIIILQEVYKATFLQNLGKALNMQPFFGSSNRKRRVALLSRLPIRSVSSHHPSFPIWNNVIEAEIEYRANRTLKVFGIHAKANLGVAWEWRRWQEAKYILKQTNPYSDKPCLIAGDFNAIAPYDAVVTSRMPNWLKLTLRLQGNRIYRFSIRAYLKAGFTDSFRYLNDREDGFTLPPPNPNSRLDYIMVNSLLKQCLKKCWVVREPSIVKKASDHYPVIAEFEL</sequence>
<dbReference type="EMBL" id="UOEU01000688">
    <property type="protein sequence ID" value="VAW37965.1"/>
    <property type="molecule type" value="Genomic_DNA"/>
</dbReference>
<dbReference type="GO" id="GO:0008311">
    <property type="term" value="F:double-stranded DNA 3'-5' DNA exonuclease activity"/>
    <property type="evidence" value="ECO:0007669"/>
    <property type="project" value="UniProtKB-EC"/>
</dbReference>
<proteinExistence type="predicted"/>
<evidence type="ECO:0000313" key="2">
    <source>
        <dbReference type="EMBL" id="VAW37965.1"/>
    </source>
</evidence>
<dbReference type="InterPro" id="IPR005135">
    <property type="entry name" value="Endo/exonuclease/phosphatase"/>
</dbReference>
<dbReference type="Gene3D" id="3.60.10.10">
    <property type="entry name" value="Endonuclease/exonuclease/phosphatase"/>
    <property type="match status" value="1"/>
</dbReference>